<evidence type="ECO:0000313" key="7">
    <source>
        <dbReference type="Proteomes" id="UP000002015"/>
    </source>
</evidence>
<dbReference type="EMBL" id="CP000821">
    <property type="protein sequence ID" value="ABV36690.1"/>
    <property type="molecule type" value="Genomic_DNA"/>
</dbReference>
<proteinExistence type="inferred from homology"/>
<evidence type="ECO:0000256" key="1">
    <source>
        <dbReference type="ARBA" id="ARBA00004953"/>
    </source>
</evidence>
<feature type="domain" description="Cobalamin biosynthesis precorrin-8X methylmutase CobH/CbiC" evidence="5">
    <location>
        <begin position="13"/>
        <end position="213"/>
    </location>
</feature>
<dbReference type="GO" id="GO:0016993">
    <property type="term" value="F:precorrin-8X methylmutase activity"/>
    <property type="evidence" value="ECO:0007669"/>
    <property type="project" value="InterPro"/>
</dbReference>
<dbReference type="GO" id="GO:0009236">
    <property type="term" value="P:cobalamin biosynthetic process"/>
    <property type="evidence" value="ECO:0007669"/>
    <property type="project" value="UniProtKB-UniPathway"/>
</dbReference>
<dbReference type="Pfam" id="PF02570">
    <property type="entry name" value="CbiC"/>
    <property type="match status" value="1"/>
</dbReference>
<evidence type="ECO:0000259" key="5">
    <source>
        <dbReference type="Pfam" id="PF02570"/>
    </source>
</evidence>
<dbReference type="PANTHER" id="PTHR43588:SF1">
    <property type="entry name" value="COBALT-PRECORRIN-8 METHYLMUTASE"/>
    <property type="match status" value="1"/>
</dbReference>
<evidence type="ECO:0000256" key="4">
    <source>
        <dbReference type="ARBA" id="ARBA00023235"/>
    </source>
</evidence>
<dbReference type="STRING" id="425104.Ssed_2081"/>
<evidence type="ECO:0000256" key="3">
    <source>
        <dbReference type="ARBA" id="ARBA00022573"/>
    </source>
</evidence>
<keyword evidence="3" id="KW-0169">Cobalamin biosynthesis</keyword>
<comment type="pathway">
    <text evidence="1">Cofactor biosynthesis; adenosylcobalamin biosynthesis.</text>
</comment>
<evidence type="ECO:0000313" key="6">
    <source>
        <dbReference type="EMBL" id="ABV36690.1"/>
    </source>
</evidence>
<keyword evidence="7" id="KW-1185">Reference proteome</keyword>
<dbReference type="InterPro" id="IPR036588">
    <property type="entry name" value="CobH/CbiC_sf"/>
</dbReference>
<dbReference type="Gene3D" id="3.40.50.10230">
    <property type="entry name" value="Cobalamin biosynthesis CobH/CbiC, precorrin-8X methylmutase"/>
    <property type="match status" value="1"/>
</dbReference>
<protein>
    <submittedName>
        <fullName evidence="6">Precorrin-8X methylmutase</fullName>
    </submittedName>
</protein>
<evidence type="ECO:0000256" key="2">
    <source>
        <dbReference type="ARBA" id="ARBA00009774"/>
    </source>
</evidence>
<dbReference type="HOGENOM" id="CLU_084703_1_1_6"/>
<keyword evidence="4" id="KW-0413">Isomerase</keyword>
<dbReference type="InterPro" id="IPR003722">
    <property type="entry name" value="Cbl_synth_CobH/CbiC"/>
</dbReference>
<reference evidence="6 7" key="1">
    <citation type="submission" date="2007-08" db="EMBL/GenBank/DDBJ databases">
        <title>Complete sequence of Shewanella sediminis HAW-EB3.</title>
        <authorList>
            <consortium name="US DOE Joint Genome Institute"/>
            <person name="Copeland A."/>
            <person name="Lucas S."/>
            <person name="Lapidus A."/>
            <person name="Barry K."/>
            <person name="Glavina del Rio T."/>
            <person name="Dalin E."/>
            <person name="Tice H."/>
            <person name="Pitluck S."/>
            <person name="Chertkov O."/>
            <person name="Brettin T."/>
            <person name="Bruce D."/>
            <person name="Detter J.C."/>
            <person name="Han C."/>
            <person name="Schmutz J."/>
            <person name="Larimer F."/>
            <person name="Land M."/>
            <person name="Hauser L."/>
            <person name="Kyrpides N."/>
            <person name="Kim E."/>
            <person name="Zhao J.-S."/>
            <person name="Richardson P."/>
        </authorList>
    </citation>
    <scope>NUCLEOTIDE SEQUENCE [LARGE SCALE GENOMIC DNA]</scope>
    <source>
        <strain evidence="6 7">HAW-EB3</strain>
    </source>
</reference>
<dbReference type="RefSeq" id="WP_012142425.1">
    <property type="nucleotide sequence ID" value="NC_009831.1"/>
</dbReference>
<accession>A8FV17</accession>
<dbReference type="SUPFAM" id="SSF63965">
    <property type="entry name" value="Precorrin-8X methylmutase CbiC/CobH"/>
    <property type="match status" value="1"/>
</dbReference>
<dbReference type="PANTHER" id="PTHR43588">
    <property type="entry name" value="COBALT-PRECORRIN-8 METHYLMUTASE"/>
    <property type="match status" value="1"/>
</dbReference>
<organism evidence="6 7">
    <name type="scientific">Shewanella sediminis (strain HAW-EB3)</name>
    <dbReference type="NCBI Taxonomy" id="425104"/>
    <lineage>
        <taxon>Bacteria</taxon>
        <taxon>Pseudomonadati</taxon>
        <taxon>Pseudomonadota</taxon>
        <taxon>Gammaproteobacteria</taxon>
        <taxon>Alteromonadales</taxon>
        <taxon>Shewanellaceae</taxon>
        <taxon>Shewanella</taxon>
    </lineage>
</organism>
<dbReference type="Proteomes" id="UP000002015">
    <property type="component" value="Chromosome"/>
</dbReference>
<gene>
    <name evidence="6" type="ordered locus">Ssed_2081</name>
</gene>
<comment type="similarity">
    <text evidence="2">Belongs to the CobH/CbiC family.</text>
</comment>
<sequence length="218" mass="23188">MDPMKQITTKGRDIEASSFSIIDAEIADHYSGHQFTSQQWSVVRRAIHTSGDFEFAKLFQFSADAIDSALQAIKNGCPIVADVSMITAGLSGRRMDQFGNQAHCFISDEDVVTRAIASGGTRAVEAMRKARDLGLLDGGIVGVGNAPTALFELLRMVEAGEVKPALIIGIPVGFVKAIESKEALVGQDKVPYIASVGRKGGSPLIVSSLHALMVEAAR</sequence>
<dbReference type="OrthoDB" id="9780708at2"/>
<name>A8FV17_SHESH</name>
<dbReference type="KEGG" id="sse:Ssed_2081"/>
<dbReference type="AlphaFoldDB" id="A8FV17"/>
<dbReference type="eggNOG" id="COG2082">
    <property type="taxonomic scope" value="Bacteria"/>
</dbReference>
<dbReference type="UniPathway" id="UPA00148"/>